<sequence length="156" mass="17782">MKHLTLFFAFGALLFLSCQTVSARGVKIPFGDREVLNKVADLPDTEEYKTDNGNYIDLGTIHQEFNIAYILPLYIEQEPRLVGYCEKEDTYYELTEEQLSAILKENNLDGEKLNKVGFYSRYGGKIVGLIIIALIIWGFIPSKKKKTEPGRSIKHT</sequence>
<accession>A0A6H9Q8H7</accession>
<proteinExistence type="predicted"/>
<keyword evidence="1" id="KW-0472">Membrane</keyword>
<comment type="caution">
    <text evidence="4">The sequence shown here is derived from an EMBL/GenBank/DDBJ whole genome shotgun (WGS) entry which is preliminary data.</text>
</comment>
<evidence type="ECO:0000313" key="6">
    <source>
        <dbReference type="Proteomes" id="UP000475905"/>
    </source>
</evidence>
<keyword evidence="1" id="KW-0812">Transmembrane</keyword>
<dbReference type="EMBL" id="VVYJ01000014">
    <property type="protein sequence ID" value="KAA5472528.1"/>
    <property type="molecule type" value="Genomic_DNA"/>
</dbReference>
<dbReference type="AlphaFoldDB" id="A0A6H9Q8H7"/>
<keyword evidence="2" id="KW-0732">Signal</keyword>
<feature type="chain" id="PRO_5044632546" description="Transmembrane protein" evidence="2">
    <location>
        <begin position="24"/>
        <end position="156"/>
    </location>
</feature>
<dbReference type="PROSITE" id="PS51257">
    <property type="entry name" value="PROKAR_LIPOPROTEIN"/>
    <property type="match status" value="1"/>
</dbReference>
<gene>
    <name evidence="3" type="ORF">F2Y36_05380</name>
    <name evidence="4" type="ORF">F2Y39_19305</name>
</gene>
<organism evidence="4 5">
    <name type="scientific">Bacteroides caccae</name>
    <dbReference type="NCBI Taxonomy" id="47678"/>
    <lineage>
        <taxon>Bacteria</taxon>
        <taxon>Pseudomonadati</taxon>
        <taxon>Bacteroidota</taxon>
        <taxon>Bacteroidia</taxon>
        <taxon>Bacteroidales</taxon>
        <taxon>Bacteroidaceae</taxon>
        <taxon>Bacteroides</taxon>
    </lineage>
</organism>
<dbReference type="Proteomes" id="UP000475905">
    <property type="component" value="Unassembled WGS sequence"/>
</dbReference>
<reference evidence="5 6" key="1">
    <citation type="journal article" date="2019" name="Nat. Med.">
        <title>A library of human gut bacterial isolates paired with longitudinal multiomics data enables mechanistic microbiome research.</title>
        <authorList>
            <person name="Poyet M."/>
            <person name="Groussin M."/>
            <person name="Gibbons S.M."/>
            <person name="Avila-Pacheco J."/>
            <person name="Jiang X."/>
            <person name="Kearney S.M."/>
            <person name="Perrotta A.R."/>
            <person name="Berdy B."/>
            <person name="Zhao S."/>
            <person name="Lieberman T.D."/>
            <person name="Swanson P.K."/>
            <person name="Smith M."/>
            <person name="Roesemann S."/>
            <person name="Alexander J.E."/>
            <person name="Rich S.A."/>
            <person name="Livny J."/>
            <person name="Vlamakis H."/>
            <person name="Clish C."/>
            <person name="Bullock K."/>
            <person name="Deik A."/>
            <person name="Scott J."/>
            <person name="Pierce K.A."/>
            <person name="Xavier R.J."/>
            <person name="Alm E.J."/>
        </authorList>
    </citation>
    <scope>NUCLEOTIDE SEQUENCE [LARGE SCALE GENOMIC DNA]</scope>
    <source>
        <strain evidence="4 5">BIOML-A25</strain>
        <strain evidence="3 6">BIOML-A31</strain>
    </source>
</reference>
<evidence type="ECO:0000256" key="1">
    <source>
        <dbReference type="SAM" id="Phobius"/>
    </source>
</evidence>
<evidence type="ECO:0000313" key="3">
    <source>
        <dbReference type="EMBL" id="KAA5465149.1"/>
    </source>
</evidence>
<dbReference type="Proteomes" id="UP000427825">
    <property type="component" value="Unassembled WGS sequence"/>
</dbReference>
<name>A0A6H9Q8H7_9BACE</name>
<protein>
    <recommendedName>
        <fullName evidence="7">Transmembrane protein</fullName>
    </recommendedName>
</protein>
<feature type="transmembrane region" description="Helical" evidence="1">
    <location>
        <begin position="122"/>
        <end position="140"/>
    </location>
</feature>
<dbReference type="RefSeq" id="WP_005679138.1">
    <property type="nucleotide sequence ID" value="NZ_CAXSJX010000003.1"/>
</dbReference>
<feature type="signal peptide" evidence="2">
    <location>
        <begin position="1"/>
        <end position="23"/>
    </location>
</feature>
<dbReference type="EMBL" id="VVYP01000004">
    <property type="protein sequence ID" value="KAA5465149.1"/>
    <property type="molecule type" value="Genomic_DNA"/>
</dbReference>
<dbReference type="KEGG" id="bcac:CGC64_06055"/>
<evidence type="ECO:0000313" key="4">
    <source>
        <dbReference type="EMBL" id="KAA5472528.1"/>
    </source>
</evidence>
<evidence type="ECO:0000256" key="2">
    <source>
        <dbReference type="SAM" id="SignalP"/>
    </source>
</evidence>
<evidence type="ECO:0000313" key="5">
    <source>
        <dbReference type="Proteomes" id="UP000427825"/>
    </source>
</evidence>
<keyword evidence="1" id="KW-1133">Transmembrane helix</keyword>
<evidence type="ECO:0008006" key="7">
    <source>
        <dbReference type="Google" id="ProtNLM"/>
    </source>
</evidence>